<dbReference type="GO" id="GO:0043565">
    <property type="term" value="F:sequence-specific DNA binding"/>
    <property type="evidence" value="ECO:0007669"/>
    <property type="project" value="TreeGrafter"/>
</dbReference>
<evidence type="ECO:0000313" key="6">
    <source>
        <dbReference type="EMBL" id="SOE55601.1"/>
    </source>
</evidence>
<dbReference type="SUPFAM" id="SSF53850">
    <property type="entry name" value="Periplasmic binding protein-like II"/>
    <property type="match status" value="1"/>
</dbReference>
<keyword evidence="7" id="KW-1185">Reference proteome</keyword>
<proteinExistence type="inferred from homology"/>
<dbReference type="AlphaFoldDB" id="A0A7Z7I351"/>
<comment type="caution">
    <text evidence="6">The sequence shown here is derived from an EMBL/GenBank/DDBJ whole genome shotgun (WGS) entry which is preliminary data.</text>
</comment>
<evidence type="ECO:0000256" key="4">
    <source>
        <dbReference type="ARBA" id="ARBA00023163"/>
    </source>
</evidence>
<reference evidence="6 7" key="1">
    <citation type="submission" date="2017-09" db="EMBL/GenBank/DDBJ databases">
        <authorList>
            <person name="Varghese N."/>
            <person name="Submissions S."/>
        </authorList>
    </citation>
    <scope>NUCLEOTIDE SEQUENCE [LARGE SCALE GENOMIC DNA]</scope>
    <source>
        <strain evidence="6 7">OK806</strain>
    </source>
</reference>
<dbReference type="PANTHER" id="PTHR30537:SF5">
    <property type="entry name" value="HTH-TYPE TRANSCRIPTIONAL ACTIVATOR TTDR-RELATED"/>
    <property type="match status" value="1"/>
</dbReference>
<dbReference type="FunFam" id="1.10.10.10:FF:000001">
    <property type="entry name" value="LysR family transcriptional regulator"/>
    <property type="match status" value="1"/>
</dbReference>
<dbReference type="InterPro" id="IPR036388">
    <property type="entry name" value="WH-like_DNA-bd_sf"/>
</dbReference>
<dbReference type="Proteomes" id="UP000219522">
    <property type="component" value="Unassembled WGS sequence"/>
</dbReference>
<evidence type="ECO:0000259" key="5">
    <source>
        <dbReference type="PROSITE" id="PS50931"/>
    </source>
</evidence>
<sequence>MLNESGAGQCVCHLSQLKTGIIIMRDTVHTIAHIDQDLEFKMDRLREMEVFVAIVDRGSFTGASEKIGLSVAAVSRALYSLETRLGTQLLARTTRSVRPTDAGVAYLDTCRKVLDTITDAEANLASYNVNPVGTLTVSAPVLFGQRYIAPLVNAFALRYSDVSINAVYIDRTTRLLEEGVDIAIRIGHLGDSTTFAVPLGFVQRRTYASPAYLAAHGEPAHPGELVRHDCVSFTGVTHPLEWVFSDDGARLPVRLHPRMIVDLAPAAVSAAIDGVGITQLLSYQAATEVRSGRLVPVLSAYEPEPVPVNLLHLERRGSSGKIRAFLGFVTETLRRNAQLQLVEESAEVADFTASASSR</sequence>
<comment type="similarity">
    <text evidence="1">Belongs to the LysR transcriptional regulatory family.</text>
</comment>
<dbReference type="CDD" id="cd08471">
    <property type="entry name" value="PBP2_CrgA_like_2"/>
    <property type="match status" value="1"/>
</dbReference>
<organism evidence="6 7">
    <name type="scientific">Caballeronia arationis</name>
    <dbReference type="NCBI Taxonomy" id="1777142"/>
    <lineage>
        <taxon>Bacteria</taxon>
        <taxon>Pseudomonadati</taxon>
        <taxon>Pseudomonadota</taxon>
        <taxon>Betaproteobacteria</taxon>
        <taxon>Burkholderiales</taxon>
        <taxon>Burkholderiaceae</taxon>
        <taxon>Caballeronia</taxon>
    </lineage>
</organism>
<dbReference type="InterPro" id="IPR000847">
    <property type="entry name" value="LysR_HTH_N"/>
</dbReference>
<name>A0A7Z7I351_9BURK</name>
<accession>A0A7Z7I351</accession>
<dbReference type="Gene3D" id="1.10.10.10">
    <property type="entry name" value="Winged helix-like DNA-binding domain superfamily/Winged helix DNA-binding domain"/>
    <property type="match status" value="1"/>
</dbReference>
<dbReference type="PROSITE" id="PS50931">
    <property type="entry name" value="HTH_LYSR"/>
    <property type="match status" value="1"/>
</dbReference>
<gene>
    <name evidence="6" type="ORF">SAMN05446927_1053</name>
</gene>
<evidence type="ECO:0000256" key="2">
    <source>
        <dbReference type="ARBA" id="ARBA00023015"/>
    </source>
</evidence>
<protein>
    <submittedName>
        <fullName evidence="6">Transcriptional regulator, LysR family</fullName>
    </submittedName>
</protein>
<dbReference type="SUPFAM" id="SSF46785">
    <property type="entry name" value="Winged helix' DNA-binding domain"/>
    <property type="match status" value="1"/>
</dbReference>
<dbReference type="Gene3D" id="3.40.190.290">
    <property type="match status" value="1"/>
</dbReference>
<evidence type="ECO:0000256" key="1">
    <source>
        <dbReference type="ARBA" id="ARBA00009437"/>
    </source>
</evidence>
<evidence type="ECO:0000256" key="3">
    <source>
        <dbReference type="ARBA" id="ARBA00023125"/>
    </source>
</evidence>
<dbReference type="GO" id="GO:0006351">
    <property type="term" value="P:DNA-templated transcription"/>
    <property type="evidence" value="ECO:0007669"/>
    <property type="project" value="TreeGrafter"/>
</dbReference>
<evidence type="ECO:0000313" key="7">
    <source>
        <dbReference type="Proteomes" id="UP000219522"/>
    </source>
</evidence>
<dbReference type="PANTHER" id="PTHR30537">
    <property type="entry name" value="HTH-TYPE TRANSCRIPTIONAL REGULATOR"/>
    <property type="match status" value="1"/>
</dbReference>
<dbReference type="InterPro" id="IPR005119">
    <property type="entry name" value="LysR_subst-bd"/>
</dbReference>
<dbReference type="InterPro" id="IPR036390">
    <property type="entry name" value="WH_DNA-bd_sf"/>
</dbReference>
<keyword evidence="2" id="KW-0805">Transcription regulation</keyword>
<dbReference type="EMBL" id="OCSU01000001">
    <property type="protein sequence ID" value="SOE55601.1"/>
    <property type="molecule type" value="Genomic_DNA"/>
</dbReference>
<keyword evidence="4" id="KW-0804">Transcription</keyword>
<dbReference type="GO" id="GO:0003700">
    <property type="term" value="F:DNA-binding transcription factor activity"/>
    <property type="evidence" value="ECO:0007669"/>
    <property type="project" value="InterPro"/>
</dbReference>
<feature type="domain" description="HTH lysR-type" evidence="5">
    <location>
        <begin position="43"/>
        <end position="100"/>
    </location>
</feature>
<keyword evidence="3" id="KW-0238">DNA-binding</keyword>
<dbReference type="Pfam" id="PF00126">
    <property type="entry name" value="HTH_1"/>
    <property type="match status" value="1"/>
</dbReference>
<dbReference type="Pfam" id="PF03466">
    <property type="entry name" value="LysR_substrate"/>
    <property type="match status" value="1"/>
</dbReference>
<dbReference type="InterPro" id="IPR058163">
    <property type="entry name" value="LysR-type_TF_proteobact-type"/>
</dbReference>